<evidence type="ECO:0000256" key="6">
    <source>
        <dbReference type="RuleBase" id="RU004374"/>
    </source>
</evidence>
<accession>A0A7E4UU17</accession>
<evidence type="ECO:0000256" key="4">
    <source>
        <dbReference type="ARBA" id="ARBA00022884"/>
    </source>
</evidence>
<dbReference type="InterPro" id="IPR001040">
    <property type="entry name" value="TIF_eIF_4E"/>
</dbReference>
<evidence type="ECO:0000256" key="5">
    <source>
        <dbReference type="ARBA" id="ARBA00022917"/>
    </source>
</evidence>
<dbReference type="GO" id="GO:0006417">
    <property type="term" value="P:regulation of translation"/>
    <property type="evidence" value="ECO:0007669"/>
    <property type="project" value="UniProtKB-KW"/>
</dbReference>
<dbReference type="AlphaFoldDB" id="A0A7E4UU17"/>
<reference evidence="8" key="1">
    <citation type="journal article" date="2013" name="Genetics">
        <title>The draft genome and transcriptome of Panagrellus redivivus are shaped by the harsh demands of a free-living lifestyle.</title>
        <authorList>
            <person name="Srinivasan J."/>
            <person name="Dillman A.R."/>
            <person name="Macchietto M.G."/>
            <person name="Heikkinen L."/>
            <person name="Lakso M."/>
            <person name="Fracchia K.M."/>
            <person name="Antoshechkin I."/>
            <person name="Mortazavi A."/>
            <person name="Wong G."/>
            <person name="Sternberg P.W."/>
        </authorList>
    </citation>
    <scope>NUCLEOTIDE SEQUENCE [LARGE SCALE GENOMIC DNA]</scope>
    <source>
        <strain evidence="8">MT8872</strain>
    </source>
</reference>
<evidence type="ECO:0000256" key="7">
    <source>
        <dbReference type="SAM" id="MobiDB-lite"/>
    </source>
</evidence>
<dbReference type="Gene3D" id="3.30.760.10">
    <property type="entry name" value="RNA Cap, Translation Initiation Factor Eif4e"/>
    <property type="match status" value="1"/>
</dbReference>
<sequence>MTDSAYIPPVPSSDAAASNHEQDNGVESPAVPFIVPDDSPLRVNLPLRQIWALWFLNNDKKAEWTERLSVVHKFTHLEEFIAFYDNIRPPSTCAGCDYNLFKDPIQPMWEVPENVDGGRLVLFIDKNRPDALDIFWSELLFALVGNVFGDDTPSICGAVCNIRPKGSKICIWTQNATDDEANQRIGYVMKRIFTEAPFEHPPPPIEIRYEDHKSVQAKSSSKVNARFTI</sequence>
<dbReference type="InterPro" id="IPR023398">
    <property type="entry name" value="TIF_eIF4e-like"/>
</dbReference>
<keyword evidence="2 6" id="KW-0396">Initiation factor</keyword>
<dbReference type="SUPFAM" id="SSF55418">
    <property type="entry name" value="eIF4e-like"/>
    <property type="match status" value="1"/>
</dbReference>
<dbReference type="WBParaSite" id="Pan_g12504.t1">
    <property type="protein sequence ID" value="Pan_g12504.t1"/>
    <property type="gene ID" value="Pan_g12504"/>
</dbReference>
<dbReference type="GO" id="GO:0003743">
    <property type="term" value="F:translation initiation factor activity"/>
    <property type="evidence" value="ECO:0007669"/>
    <property type="project" value="UniProtKB-KW"/>
</dbReference>
<comment type="similarity">
    <text evidence="1 6">Belongs to the eukaryotic initiation factor 4E family.</text>
</comment>
<evidence type="ECO:0000256" key="3">
    <source>
        <dbReference type="ARBA" id="ARBA00022845"/>
    </source>
</evidence>
<keyword evidence="3" id="KW-0810">Translation regulation</keyword>
<keyword evidence="8" id="KW-1185">Reference proteome</keyword>
<dbReference type="GO" id="GO:0000340">
    <property type="term" value="F:RNA 7-methylguanosine cap binding"/>
    <property type="evidence" value="ECO:0007669"/>
    <property type="project" value="TreeGrafter"/>
</dbReference>
<evidence type="ECO:0000256" key="1">
    <source>
        <dbReference type="ARBA" id="ARBA00009860"/>
    </source>
</evidence>
<dbReference type="PANTHER" id="PTHR11960:SF8">
    <property type="entry name" value="EUKARYOTIC TRANSLATION INITIATION FACTOR 4E1-RELATED"/>
    <property type="match status" value="1"/>
</dbReference>
<keyword evidence="4 6" id="KW-0694">RNA-binding</keyword>
<organism evidence="8 9">
    <name type="scientific">Panagrellus redivivus</name>
    <name type="common">Microworm</name>
    <dbReference type="NCBI Taxonomy" id="6233"/>
    <lineage>
        <taxon>Eukaryota</taxon>
        <taxon>Metazoa</taxon>
        <taxon>Ecdysozoa</taxon>
        <taxon>Nematoda</taxon>
        <taxon>Chromadorea</taxon>
        <taxon>Rhabditida</taxon>
        <taxon>Tylenchina</taxon>
        <taxon>Panagrolaimomorpha</taxon>
        <taxon>Panagrolaimoidea</taxon>
        <taxon>Panagrolaimidae</taxon>
        <taxon>Panagrellus</taxon>
    </lineage>
</organism>
<protein>
    <submittedName>
        <fullName evidence="9">EIF-4F 25 kDa subunit</fullName>
    </submittedName>
</protein>
<evidence type="ECO:0000313" key="9">
    <source>
        <dbReference type="WBParaSite" id="Pan_g12504.t1"/>
    </source>
</evidence>
<dbReference type="GO" id="GO:0016281">
    <property type="term" value="C:eukaryotic translation initiation factor 4F complex"/>
    <property type="evidence" value="ECO:0007669"/>
    <property type="project" value="TreeGrafter"/>
</dbReference>
<evidence type="ECO:0000256" key="2">
    <source>
        <dbReference type="ARBA" id="ARBA00022540"/>
    </source>
</evidence>
<name>A0A7E4UU17_PANRE</name>
<dbReference type="PANTHER" id="PTHR11960">
    <property type="entry name" value="EUKARYOTIC TRANSLATION INITIATION FACTOR 4E RELATED"/>
    <property type="match status" value="1"/>
</dbReference>
<reference evidence="9" key="2">
    <citation type="submission" date="2020-10" db="UniProtKB">
        <authorList>
            <consortium name="WormBaseParasite"/>
        </authorList>
    </citation>
    <scope>IDENTIFICATION</scope>
</reference>
<feature type="region of interest" description="Disordered" evidence="7">
    <location>
        <begin position="1"/>
        <end position="29"/>
    </location>
</feature>
<keyword evidence="5 6" id="KW-0648">Protein biosynthesis</keyword>
<dbReference type="Pfam" id="PF01652">
    <property type="entry name" value="IF4E"/>
    <property type="match status" value="1"/>
</dbReference>
<dbReference type="Proteomes" id="UP000492821">
    <property type="component" value="Unassembled WGS sequence"/>
</dbReference>
<proteinExistence type="inferred from homology"/>
<evidence type="ECO:0000313" key="8">
    <source>
        <dbReference type="Proteomes" id="UP000492821"/>
    </source>
</evidence>